<gene>
    <name evidence="1" type="ORF">FLSS-8_0002</name>
</gene>
<protein>
    <submittedName>
        <fullName evidence="1">Uncharacterized protein</fullName>
    </submittedName>
</protein>
<dbReference type="EMBL" id="JX684080">
    <property type="protein sequence ID" value="AGF93032.1"/>
    <property type="molecule type" value="Genomic_DNA"/>
</dbReference>
<name>M1Q1C7_9ZZZZ</name>
<dbReference type="AlphaFoldDB" id="M1Q1C7"/>
<organism evidence="1">
    <name type="scientific">uncultured organism</name>
    <dbReference type="NCBI Taxonomy" id="155900"/>
    <lineage>
        <taxon>unclassified sequences</taxon>
        <taxon>environmental samples</taxon>
    </lineage>
</organism>
<accession>M1Q1C7</accession>
<reference evidence="1" key="1">
    <citation type="journal article" date="2013" name="Syst. Appl. Microbiol.">
        <title>New insights into the archaeal diversity of a hypersaline microbial mat obtained by a metagenomic approach.</title>
        <authorList>
            <person name="Lopez-Lopez A."/>
            <person name="Richter M."/>
            <person name="Pena A."/>
            <person name="Tamames J."/>
            <person name="Rossello-Mora R."/>
        </authorList>
    </citation>
    <scope>NUCLEOTIDE SEQUENCE</scope>
</reference>
<sequence length="463" mass="52913">MCVYPVVAQDITVEPHQESFNWDVNEEEIIGSGNIWINNSGYFDLKEITVDMQVSTLDELYINSTKDVGMIAVGEDRKVKLNFSKNTDEIPDRIKRHLINNQTDVNISVNLKGRYSYSLIKFDIQFNDILKWDGLINDIDFRYQDGTVEQKDDGLMVEFPVDVHTSDMLDGKINVNVSMFNEKETKLYDASQAEFDLGKHETILFKFHLTQSEADDFINQTQHIKFISEIQLEGTGLSHTMTEEYTWKRILNDYTLKYDEAEITTDSSAQYLTLPFHISTNENDFISGDVLIDVGLYHEDKRYSGDNFSIALGQNQTIDLRFKLSHYDAEELATNSMVLTYRSTITLQRYGYTFDYSGEQYYWGAPLDGLNIDNLRYSGDEAIADIAFENDSPTPLDLTFEIDVFDSAGNIVGGTQESYFVPSGESIDETISVSLTGIPDYAVITLREDVSGFEYQEEVDVYE</sequence>
<proteinExistence type="predicted"/>
<evidence type="ECO:0000313" key="1">
    <source>
        <dbReference type="EMBL" id="AGF93032.1"/>
    </source>
</evidence>